<proteinExistence type="predicted"/>
<sequence length="62" mass="7211">MLVGDSDVEVKVRLILSYHHDHLLTRMRWTEGFLLWCLQLGVESRCRADEALMKDTTCSKTC</sequence>
<dbReference type="InParanoid" id="M4C4U2"/>
<reference evidence="2" key="1">
    <citation type="journal article" date="2010" name="Science">
        <title>Signatures of adaptation to obligate biotrophy in the Hyaloperonospora arabidopsidis genome.</title>
        <authorList>
            <person name="Baxter L."/>
            <person name="Tripathy S."/>
            <person name="Ishaque N."/>
            <person name="Boot N."/>
            <person name="Cabral A."/>
            <person name="Kemen E."/>
            <person name="Thines M."/>
            <person name="Ah-Fong A."/>
            <person name="Anderson R."/>
            <person name="Badejoko W."/>
            <person name="Bittner-Eddy P."/>
            <person name="Boore J.L."/>
            <person name="Chibucos M.C."/>
            <person name="Coates M."/>
            <person name="Dehal P."/>
            <person name="Delehaunty K."/>
            <person name="Dong S."/>
            <person name="Downton P."/>
            <person name="Dumas B."/>
            <person name="Fabro G."/>
            <person name="Fronick C."/>
            <person name="Fuerstenberg S.I."/>
            <person name="Fulton L."/>
            <person name="Gaulin E."/>
            <person name="Govers F."/>
            <person name="Hughes L."/>
            <person name="Humphray S."/>
            <person name="Jiang R.H."/>
            <person name="Judelson H."/>
            <person name="Kamoun S."/>
            <person name="Kyung K."/>
            <person name="Meijer H."/>
            <person name="Minx P."/>
            <person name="Morris P."/>
            <person name="Nelson J."/>
            <person name="Phuntumart V."/>
            <person name="Qutob D."/>
            <person name="Rehmany A."/>
            <person name="Rougon-Cardoso A."/>
            <person name="Ryden P."/>
            <person name="Torto-Alalibo T."/>
            <person name="Studholme D."/>
            <person name="Wang Y."/>
            <person name="Win J."/>
            <person name="Wood J."/>
            <person name="Clifton S.W."/>
            <person name="Rogers J."/>
            <person name="Van den Ackerveken G."/>
            <person name="Jones J.D."/>
            <person name="McDowell J.M."/>
            <person name="Beynon J."/>
            <person name="Tyler B.M."/>
        </authorList>
    </citation>
    <scope>NUCLEOTIDE SEQUENCE [LARGE SCALE GENOMIC DNA]</scope>
    <source>
        <strain evidence="2">Emoy2</strain>
    </source>
</reference>
<keyword evidence="2" id="KW-1185">Reference proteome</keyword>
<dbReference type="Proteomes" id="UP000011713">
    <property type="component" value="Unassembled WGS sequence"/>
</dbReference>
<evidence type="ECO:0000313" key="1">
    <source>
        <dbReference type="EnsemblProtists" id="HpaP814112"/>
    </source>
</evidence>
<organism evidence="1 2">
    <name type="scientific">Hyaloperonospora arabidopsidis (strain Emoy2)</name>
    <name type="common">Downy mildew agent</name>
    <name type="synonym">Peronospora arabidopsidis</name>
    <dbReference type="NCBI Taxonomy" id="559515"/>
    <lineage>
        <taxon>Eukaryota</taxon>
        <taxon>Sar</taxon>
        <taxon>Stramenopiles</taxon>
        <taxon>Oomycota</taxon>
        <taxon>Peronosporomycetes</taxon>
        <taxon>Peronosporales</taxon>
        <taxon>Peronosporaceae</taxon>
        <taxon>Hyaloperonospora</taxon>
    </lineage>
</organism>
<dbReference type="HOGENOM" id="CLU_2908863_0_0_1"/>
<evidence type="ECO:0000313" key="2">
    <source>
        <dbReference type="Proteomes" id="UP000011713"/>
    </source>
</evidence>
<dbReference type="EnsemblProtists" id="HpaT814112">
    <property type="protein sequence ID" value="HpaP814112"/>
    <property type="gene ID" value="HpaG814112"/>
</dbReference>
<accession>M4C4U2</accession>
<name>M4C4U2_HYAAE</name>
<protein>
    <submittedName>
        <fullName evidence="1">Uncharacterized protein</fullName>
    </submittedName>
</protein>
<dbReference type="AlphaFoldDB" id="M4C4U2"/>
<dbReference type="VEuPathDB" id="FungiDB:HpaG814112"/>
<reference evidence="1" key="2">
    <citation type="submission" date="2015-06" db="UniProtKB">
        <authorList>
            <consortium name="EnsemblProtists"/>
        </authorList>
    </citation>
    <scope>IDENTIFICATION</scope>
    <source>
        <strain evidence="1">Emoy2</strain>
    </source>
</reference>
<dbReference type="EMBL" id="JH598250">
    <property type="status" value="NOT_ANNOTATED_CDS"/>
    <property type="molecule type" value="Genomic_DNA"/>
</dbReference>